<evidence type="ECO:0000313" key="3">
    <source>
        <dbReference type="Proteomes" id="UP000027265"/>
    </source>
</evidence>
<feature type="region of interest" description="Disordered" evidence="1">
    <location>
        <begin position="83"/>
        <end position="114"/>
    </location>
</feature>
<feature type="compositionally biased region" description="Basic and acidic residues" evidence="1">
    <location>
        <begin position="83"/>
        <end position="92"/>
    </location>
</feature>
<proteinExistence type="predicted"/>
<feature type="compositionally biased region" description="Acidic residues" evidence="1">
    <location>
        <begin position="93"/>
        <end position="114"/>
    </location>
</feature>
<name>A0A067PW19_9AGAM</name>
<gene>
    <name evidence="2" type="ORF">JAAARDRAFT_206795</name>
</gene>
<dbReference type="HOGENOM" id="CLU_046444_1_0_1"/>
<organism evidence="2 3">
    <name type="scientific">Jaapia argillacea MUCL 33604</name>
    <dbReference type="NCBI Taxonomy" id="933084"/>
    <lineage>
        <taxon>Eukaryota</taxon>
        <taxon>Fungi</taxon>
        <taxon>Dikarya</taxon>
        <taxon>Basidiomycota</taxon>
        <taxon>Agaricomycotina</taxon>
        <taxon>Agaricomycetes</taxon>
        <taxon>Agaricomycetidae</taxon>
        <taxon>Jaapiales</taxon>
        <taxon>Jaapiaceae</taxon>
        <taxon>Jaapia</taxon>
    </lineage>
</organism>
<evidence type="ECO:0000313" key="2">
    <source>
        <dbReference type="EMBL" id="KDQ58070.1"/>
    </source>
</evidence>
<sequence>MLDAFPVELVDRVIDFVDSRDDILSLALTSRAYLEHLRLLLDYREIWAPFDSIRFWKHLTTTPHAHLIRTLTIHQRDDVDPIRMPVEFRDPGDDSDVEGSESEEEEEEASEGETESLILRALENLVGLSSFSWRYVELCRFDSIGYDKIWDALHTSCPSLRKISVWEGFRVLFDEGSEGKRNASLCKLRNIETLEYTITLIGAVTSSHSSLSAISPLYIPHFLANNPKLRFVELEARFGVAHMDHSFADVHLPHLRSLSLHAIHLESKVLCDFLRRNPTIEALHLYRCMNTSGDIFRFLEQGDLPNLRDYRFQNVPYIPVCMARPPLRHLEGIPLVELMSEDDAVGRAFSAVASTLKTITVPEVDSNDAVLDVGADWVKKLVPDVRIFF</sequence>
<dbReference type="OrthoDB" id="3270296at2759"/>
<dbReference type="Proteomes" id="UP000027265">
    <property type="component" value="Unassembled WGS sequence"/>
</dbReference>
<evidence type="ECO:0000256" key="1">
    <source>
        <dbReference type="SAM" id="MobiDB-lite"/>
    </source>
</evidence>
<dbReference type="Gene3D" id="3.80.10.10">
    <property type="entry name" value="Ribonuclease Inhibitor"/>
    <property type="match status" value="1"/>
</dbReference>
<dbReference type="AlphaFoldDB" id="A0A067PW19"/>
<protein>
    <recommendedName>
        <fullName evidence="4">F-box domain-containing protein</fullName>
    </recommendedName>
</protein>
<dbReference type="InterPro" id="IPR032675">
    <property type="entry name" value="LRR_dom_sf"/>
</dbReference>
<evidence type="ECO:0008006" key="4">
    <source>
        <dbReference type="Google" id="ProtNLM"/>
    </source>
</evidence>
<accession>A0A067PW19</accession>
<reference evidence="3" key="1">
    <citation type="journal article" date="2014" name="Proc. Natl. Acad. Sci. U.S.A.">
        <title>Extensive sampling of basidiomycete genomes demonstrates inadequacy of the white-rot/brown-rot paradigm for wood decay fungi.</title>
        <authorList>
            <person name="Riley R."/>
            <person name="Salamov A.A."/>
            <person name="Brown D.W."/>
            <person name="Nagy L.G."/>
            <person name="Floudas D."/>
            <person name="Held B.W."/>
            <person name="Levasseur A."/>
            <person name="Lombard V."/>
            <person name="Morin E."/>
            <person name="Otillar R."/>
            <person name="Lindquist E.A."/>
            <person name="Sun H."/>
            <person name="LaButti K.M."/>
            <person name="Schmutz J."/>
            <person name="Jabbour D."/>
            <person name="Luo H."/>
            <person name="Baker S.E."/>
            <person name="Pisabarro A.G."/>
            <person name="Walton J.D."/>
            <person name="Blanchette R.A."/>
            <person name="Henrissat B."/>
            <person name="Martin F."/>
            <person name="Cullen D."/>
            <person name="Hibbett D.S."/>
            <person name="Grigoriev I.V."/>
        </authorList>
    </citation>
    <scope>NUCLEOTIDE SEQUENCE [LARGE SCALE GENOMIC DNA]</scope>
    <source>
        <strain evidence="3">MUCL 33604</strain>
    </source>
</reference>
<keyword evidence="3" id="KW-1185">Reference proteome</keyword>
<dbReference type="InParanoid" id="A0A067PW19"/>
<dbReference type="EMBL" id="KL197718">
    <property type="protein sequence ID" value="KDQ58070.1"/>
    <property type="molecule type" value="Genomic_DNA"/>
</dbReference>
<dbReference type="SUPFAM" id="SSF52047">
    <property type="entry name" value="RNI-like"/>
    <property type="match status" value="1"/>
</dbReference>